<evidence type="ECO:0000256" key="1">
    <source>
        <dbReference type="ARBA" id="ARBA00004418"/>
    </source>
</evidence>
<dbReference type="Gene3D" id="3.90.76.10">
    <property type="entry name" value="Dipeptide-binding Protein, Domain 1"/>
    <property type="match status" value="1"/>
</dbReference>
<dbReference type="GO" id="GO:1904680">
    <property type="term" value="F:peptide transmembrane transporter activity"/>
    <property type="evidence" value="ECO:0007669"/>
    <property type="project" value="TreeGrafter"/>
</dbReference>
<reference evidence="7 8" key="1">
    <citation type="submission" date="2020-08" db="EMBL/GenBank/DDBJ databases">
        <title>Genomic Encyclopedia of Type Strains, Phase IV (KMG-IV): sequencing the most valuable type-strain genomes for metagenomic binning, comparative biology and taxonomic classification.</title>
        <authorList>
            <person name="Goeker M."/>
        </authorList>
    </citation>
    <scope>NUCLEOTIDE SEQUENCE [LARGE SCALE GENOMIC DNA]</scope>
    <source>
        <strain evidence="7 8">DSM 7465</strain>
    </source>
</reference>
<dbReference type="GO" id="GO:0015833">
    <property type="term" value="P:peptide transport"/>
    <property type="evidence" value="ECO:0007669"/>
    <property type="project" value="TreeGrafter"/>
</dbReference>
<feature type="domain" description="Solute-binding protein family 5" evidence="6">
    <location>
        <begin position="75"/>
        <end position="169"/>
    </location>
</feature>
<dbReference type="InterPro" id="IPR000914">
    <property type="entry name" value="SBP_5_dom"/>
</dbReference>
<evidence type="ECO:0000256" key="2">
    <source>
        <dbReference type="ARBA" id="ARBA00005695"/>
    </source>
</evidence>
<keyword evidence="8" id="KW-1185">Reference proteome</keyword>
<dbReference type="EMBL" id="JACHOV010000008">
    <property type="protein sequence ID" value="MBB4641968.1"/>
    <property type="molecule type" value="Genomic_DNA"/>
</dbReference>
<evidence type="ECO:0000256" key="4">
    <source>
        <dbReference type="ARBA" id="ARBA00022729"/>
    </source>
</evidence>
<dbReference type="PANTHER" id="PTHR30290">
    <property type="entry name" value="PERIPLASMIC BINDING COMPONENT OF ABC TRANSPORTER"/>
    <property type="match status" value="1"/>
</dbReference>
<dbReference type="AlphaFoldDB" id="A0A840HWS2"/>
<dbReference type="Proteomes" id="UP000575068">
    <property type="component" value="Unassembled WGS sequence"/>
</dbReference>
<proteinExistence type="inferred from homology"/>
<dbReference type="Gene3D" id="3.40.190.10">
    <property type="entry name" value="Periplasmic binding protein-like II"/>
    <property type="match status" value="1"/>
</dbReference>
<dbReference type="Gene3D" id="3.10.105.10">
    <property type="entry name" value="Dipeptide-binding Protein, Domain 3"/>
    <property type="match status" value="1"/>
</dbReference>
<dbReference type="InterPro" id="IPR039424">
    <property type="entry name" value="SBP_5"/>
</dbReference>
<dbReference type="RefSeq" id="WP_184475749.1">
    <property type="nucleotide sequence ID" value="NZ_JACHOV010000008.1"/>
</dbReference>
<dbReference type="PROSITE" id="PS51257">
    <property type="entry name" value="PROKAR_LIPOPROTEIN"/>
    <property type="match status" value="1"/>
</dbReference>
<evidence type="ECO:0000256" key="5">
    <source>
        <dbReference type="SAM" id="SignalP"/>
    </source>
</evidence>
<evidence type="ECO:0000256" key="3">
    <source>
        <dbReference type="ARBA" id="ARBA00022448"/>
    </source>
</evidence>
<sequence>MRFFLVLRLILTMLTGAFALGSCTGDEDTGPVVVSVVGFASDLATPLDRLPRPAARLMMEATAQGLVAFDARGDIQPALAERWIVLDSGKSYIFRLRDALWPDGEKITSKQVAHILSARVRVARSSWLSGDLDAVEEILPMTGEVVEVRLSAPRPNFLQILAQPEMGITGKNGGAGPYRRDRRDQSWMLTPADFDAGEEAGRKPPRRANRVLRAERMAIAIVRFREEKAALVLGGRYTDLPLLNFADVETRAIRVDPVQGLFGFAILDGEGFLSQAANREALSMAIERERLPTLFSLAGWAVSDSLLPDGLPMPRPPLRPRWADLSIDARRDYAGVVISGWKSRNGPIEPLRIALPPGPGSNLLFGMVSSDFARIGVPSVRVGSNDQADLALIDEVAPYDSALWYLGRISCVHKLSCSAEADQRLKEAQQAQNIDEAVRKLGETETMMMAHGGYIPLAAPVRWSLVSRRLRGFQPSSRGQHPLNHLLPEPK</sequence>
<organism evidence="7 8">
    <name type="scientific">Rhizorhapis suberifaciens</name>
    <name type="common">corky root of lettuce</name>
    <dbReference type="NCBI Taxonomy" id="13656"/>
    <lineage>
        <taxon>Bacteria</taxon>
        <taxon>Pseudomonadati</taxon>
        <taxon>Pseudomonadota</taxon>
        <taxon>Alphaproteobacteria</taxon>
        <taxon>Sphingomonadales</taxon>
        <taxon>Sphingomonadaceae</taxon>
        <taxon>Rhizorhapis</taxon>
    </lineage>
</organism>
<dbReference type="PANTHER" id="PTHR30290:SF9">
    <property type="entry name" value="OLIGOPEPTIDE-BINDING PROTEIN APPA"/>
    <property type="match status" value="1"/>
</dbReference>
<accession>A0A840HWS2</accession>
<gene>
    <name evidence="7" type="ORF">HNQ99_002286</name>
</gene>
<feature type="signal peptide" evidence="5">
    <location>
        <begin position="1"/>
        <end position="19"/>
    </location>
</feature>
<feature type="chain" id="PRO_5032912802" evidence="5">
    <location>
        <begin position="20"/>
        <end position="491"/>
    </location>
</feature>
<keyword evidence="4 5" id="KW-0732">Signal</keyword>
<name>A0A840HWS2_9SPHN</name>
<evidence type="ECO:0000259" key="6">
    <source>
        <dbReference type="Pfam" id="PF00496"/>
    </source>
</evidence>
<evidence type="ECO:0000313" key="7">
    <source>
        <dbReference type="EMBL" id="MBB4641968.1"/>
    </source>
</evidence>
<comment type="subcellular location">
    <subcellularLocation>
        <location evidence="1">Periplasm</location>
    </subcellularLocation>
</comment>
<comment type="similarity">
    <text evidence="2">Belongs to the bacterial solute-binding protein 5 family.</text>
</comment>
<comment type="caution">
    <text evidence="7">The sequence shown here is derived from an EMBL/GenBank/DDBJ whole genome shotgun (WGS) entry which is preliminary data.</text>
</comment>
<protein>
    <submittedName>
        <fullName evidence="7">Peptide/nickel transport system substrate-binding protein</fullName>
    </submittedName>
</protein>
<dbReference type="Pfam" id="PF00496">
    <property type="entry name" value="SBP_bac_5"/>
    <property type="match status" value="1"/>
</dbReference>
<dbReference type="SUPFAM" id="SSF53850">
    <property type="entry name" value="Periplasmic binding protein-like II"/>
    <property type="match status" value="1"/>
</dbReference>
<evidence type="ECO:0000313" key="8">
    <source>
        <dbReference type="Proteomes" id="UP000575068"/>
    </source>
</evidence>
<keyword evidence="3" id="KW-0813">Transport</keyword>